<name>A0ABT6YR78_9BACT</name>
<comment type="caution">
    <text evidence="1">The sequence shown here is derived from an EMBL/GenBank/DDBJ whole genome shotgun (WGS) entry which is preliminary data.</text>
</comment>
<dbReference type="RefSeq" id="WP_283370978.1">
    <property type="nucleotide sequence ID" value="NZ_JASHID010000014.1"/>
</dbReference>
<dbReference type="EMBL" id="JASHID010000014">
    <property type="protein sequence ID" value="MDI9866084.1"/>
    <property type="molecule type" value="Genomic_DNA"/>
</dbReference>
<reference evidence="1 2" key="1">
    <citation type="submission" date="2023-05" db="EMBL/GenBank/DDBJ databases">
        <title>Novel species of genus Flectobacillus isolated from stream in China.</title>
        <authorList>
            <person name="Lu H."/>
        </authorList>
    </citation>
    <scope>NUCLEOTIDE SEQUENCE [LARGE SCALE GENOMIC DNA]</scope>
    <source>
        <strain evidence="1 2">DC10W</strain>
    </source>
</reference>
<organism evidence="1 2">
    <name type="scientific">Flectobacillus longus</name>
    <dbReference type="NCBI Taxonomy" id="2984207"/>
    <lineage>
        <taxon>Bacteria</taxon>
        <taxon>Pseudomonadati</taxon>
        <taxon>Bacteroidota</taxon>
        <taxon>Cytophagia</taxon>
        <taxon>Cytophagales</taxon>
        <taxon>Flectobacillaceae</taxon>
        <taxon>Flectobacillus</taxon>
    </lineage>
</organism>
<sequence length="470" mass="53812">MVWLDCAELIDNGFHLLVDRGTGEVINEPSKAEFNGLTFRLIPSSLDTSKYRCLLSGSIHKYRNSGGNNHDRFTLSEVFRVLNELSVKFGIDLNSTVLHGVEFGVNLRLPYPPSKVIKSVVVHRNTPYEAINKKRRIGVVCVRAKYEIKIYDKGYVSGLSKENILRIEYKVFKMQQLEGMGISRLSDLCDPNKVAPLLGLLLGVLDNTVFVPTDTDLSVLTEREKTNFYAMSNAFVWQNFSKAKLYNSKSSLDRILKKCNAFDYQNDLKIRVLEEWEKLMNVSQKAEKNVTFLPSFQDNEALENVTFVPLEYSVQKSQKQFLETCSPFMPNVFKEVSGSRCCITCGKDISMNKTNSVFCSEKYNPFAKRCRNKDSNKRRTFKRKIMNAVNKNRWLQITYKNPDTSETYTDILHGSEVAINRGYLNTIVKIEVLHDNPTLYNEPNNPHPEVITGESAKKLLEQLTKENQND</sequence>
<evidence type="ECO:0000313" key="2">
    <source>
        <dbReference type="Proteomes" id="UP001236569"/>
    </source>
</evidence>
<dbReference type="Proteomes" id="UP001236569">
    <property type="component" value="Unassembled WGS sequence"/>
</dbReference>
<keyword evidence="2" id="KW-1185">Reference proteome</keyword>
<gene>
    <name evidence="1" type="ORF">QM480_17210</name>
</gene>
<proteinExistence type="predicted"/>
<accession>A0ABT6YR78</accession>
<evidence type="ECO:0000313" key="1">
    <source>
        <dbReference type="EMBL" id="MDI9866084.1"/>
    </source>
</evidence>
<protein>
    <submittedName>
        <fullName evidence="1">Uncharacterized protein</fullName>
    </submittedName>
</protein>